<keyword evidence="7" id="KW-1185">Reference proteome</keyword>
<dbReference type="EMBL" id="SACM01000002">
    <property type="protein sequence ID" value="RVT86189.1"/>
    <property type="molecule type" value="Genomic_DNA"/>
</dbReference>
<keyword evidence="6" id="KW-0456">Lyase</keyword>
<feature type="binding site" evidence="3">
    <location>
        <begin position="169"/>
        <end position="171"/>
    </location>
    <ligand>
        <name>FAD</name>
        <dbReference type="ChEBI" id="CHEBI:57692"/>
    </ligand>
</feature>
<evidence type="ECO:0000256" key="2">
    <source>
        <dbReference type="ARBA" id="ARBA00022827"/>
    </source>
</evidence>
<keyword evidence="2 3" id="KW-0274">FAD</keyword>
<proteinExistence type="inferred from homology"/>
<feature type="binding site" evidence="3">
    <location>
        <position position="26"/>
    </location>
    <ligand>
        <name>FAD</name>
        <dbReference type="ChEBI" id="CHEBI:57692"/>
    </ligand>
</feature>
<dbReference type="InterPro" id="IPR036134">
    <property type="entry name" value="Crypto/Photolyase_FAD-like_sf"/>
</dbReference>
<dbReference type="RefSeq" id="WP_127682684.1">
    <property type="nucleotide sequence ID" value="NZ_SACM01000002.1"/>
</dbReference>
<evidence type="ECO:0000259" key="5">
    <source>
        <dbReference type="Pfam" id="PF03441"/>
    </source>
</evidence>
<dbReference type="PANTHER" id="PTHR11455:SF9">
    <property type="entry name" value="CRYPTOCHROME CIRCADIAN CLOCK 5 ISOFORM X1"/>
    <property type="match status" value="1"/>
</dbReference>
<dbReference type="GO" id="GO:0003904">
    <property type="term" value="F:deoxyribodipyrimidine photo-lyase activity"/>
    <property type="evidence" value="ECO:0007669"/>
    <property type="project" value="TreeGrafter"/>
</dbReference>
<comment type="cofactor">
    <cofactor evidence="3">
        <name>FAD</name>
        <dbReference type="ChEBI" id="CHEBI:57692"/>
    </cofactor>
    <text evidence="3">Binds 1 FAD per subunit.</text>
</comment>
<comment type="similarity">
    <text evidence="4">Belongs to the DNA photolyase family.</text>
</comment>
<dbReference type="AlphaFoldDB" id="A0A3S2UHP2"/>
<name>A0A3S2UHP2_9BURK</name>
<reference evidence="6 7" key="1">
    <citation type="submission" date="2019-01" db="EMBL/GenBank/DDBJ databases">
        <authorList>
            <person name="Chen W.-M."/>
        </authorList>
    </citation>
    <scope>NUCLEOTIDE SEQUENCE [LARGE SCALE GENOMIC DNA]</scope>
    <source>
        <strain evidence="6 7">CCP-18</strain>
    </source>
</reference>
<evidence type="ECO:0000313" key="7">
    <source>
        <dbReference type="Proteomes" id="UP000288587"/>
    </source>
</evidence>
<accession>A0A3S2UHP2</accession>
<protein>
    <submittedName>
        <fullName evidence="6">Deoxyribodipyrimidine photolyase</fullName>
    </submittedName>
</protein>
<keyword evidence="4" id="KW-0157">Chromophore</keyword>
<dbReference type="PANTHER" id="PTHR11455">
    <property type="entry name" value="CRYPTOCHROME"/>
    <property type="match status" value="1"/>
</dbReference>
<dbReference type="Pfam" id="PF03441">
    <property type="entry name" value="FAD_binding_7"/>
    <property type="match status" value="1"/>
</dbReference>
<feature type="domain" description="Cryptochrome/DNA photolyase FAD-binding" evidence="5">
    <location>
        <begin position="70"/>
        <end position="199"/>
    </location>
</feature>
<evidence type="ECO:0000313" key="6">
    <source>
        <dbReference type="EMBL" id="RVT86189.1"/>
    </source>
</evidence>
<organism evidence="6 7">
    <name type="scientific">Inhella crocodyli</name>
    <dbReference type="NCBI Taxonomy" id="2499851"/>
    <lineage>
        <taxon>Bacteria</taxon>
        <taxon>Pseudomonadati</taxon>
        <taxon>Pseudomonadota</taxon>
        <taxon>Betaproteobacteria</taxon>
        <taxon>Burkholderiales</taxon>
        <taxon>Sphaerotilaceae</taxon>
        <taxon>Inhella</taxon>
    </lineage>
</organism>
<keyword evidence="1 3" id="KW-0285">Flavoprotein</keyword>
<feature type="binding site" evidence="3">
    <location>
        <position position="70"/>
    </location>
    <ligand>
        <name>FAD</name>
        <dbReference type="ChEBI" id="CHEBI:57692"/>
    </ligand>
</feature>
<dbReference type="InterPro" id="IPR002081">
    <property type="entry name" value="Cryptochrome/DNA_photolyase_1"/>
</dbReference>
<dbReference type="GO" id="GO:0071949">
    <property type="term" value="F:FAD binding"/>
    <property type="evidence" value="ECO:0007669"/>
    <property type="project" value="TreeGrafter"/>
</dbReference>
<dbReference type="PRINTS" id="PR00147">
    <property type="entry name" value="DNAPHOTLYASE"/>
</dbReference>
<feature type="binding site" evidence="3">
    <location>
        <begin position="73"/>
        <end position="80"/>
    </location>
    <ligand>
        <name>FAD</name>
        <dbReference type="ChEBI" id="CHEBI:57692"/>
    </ligand>
</feature>
<evidence type="ECO:0000256" key="4">
    <source>
        <dbReference type="RuleBase" id="RU004182"/>
    </source>
</evidence>
<dbReference type="GO" id="GO:0003677">
    <property type="term" value="F:DNA binding"/>
    <property type="evidence" value="ECO:0007669"/>
    <property type="project" value="TreeGrafter"/>
</dbReference>
<dbReference type="Proteomes" id="UP000288587">
    <property type="component" value="Unassembled WGS sequence"/>
</dbReference>
<dbReference type="Gene3D" id="1.10.579.10">
    <property type="entry name" value="DNA Cyclobutane Dipyrimidine Photolyase, subunit A, domain 3"/>
    <property type="match status" value="1"/>
</dbReference>
<gene>
    <name evidence="6" type="ORF">EOD73_09140</name>
</gene>
<evidence type="ECO:0000256" key="3">
    <source>
        <dbReference type="PIRSR" id="PIRSR602081-1"/>
    </source>
</evidence>
<dbReference type="SUPFAM" id="SSF48173">
    <property type="entry name" value="Cryptochrome/photolyase FAD-binding domain"/>
    <property type="match status" value="1"/>
</dbReference>
<evidence type="ECO:0000256" key="1">
    <source>
        <dbReference type="ARBA" id="ARBA00022630"/>
    </source>
</evidence>
<dbReference type="InterPro" id="IPR005101">
    <property type="entry name" value="Cryptochr/Photolyase_FAD-bd"/>
</dbReference>
<comment type="caution">
    <text evidence="6">The sequence shown here is derived from an EMBL/GenBank/DDBJ whole genome shotgun (WGS) entry which is preliminary data.</text>
</comment>
<dbReference type="Gene3D" id="1.25.40.80">
    <property type="match status" value="1"/>
</dbReference>
<dbReference type="OrthoDB" id="9772484at2"/>
<dbReference type="GO" id="GO:0009416">
    <property type="term" value="P:response to light stimulus"/>
    <property type="evidence" value="ECO:0007669"/>
    <property type="project" value="TreeGrafter"/>
</dbReference>
<sequence length="392" mass="43343">MTLDLDLDLSPATARERLARVDAAAYAATRNHLQGAVSGLSPWIVHGALSLREALAAVHARTPLPLDHRWVQELAWRGFFQHRLIREPDTVWHSRHEGPSPEGEYATELPADVREARTGLAVVDQAVRTLATTGWLHNHARLWLASYLVHGRRVHWRAGADWMLSGLMDGDVGPNHGSWQWVAGTGSHKPYLFNADNVARFAPNDWQVPGSVLDASYDAHEARARGALPALPAGQGGEPLAGPEWSRVPPLEPAWGPDLRGRRVWLAHPWSLGGPPPGFDTVVALWPLDAWTNITWRRERWAAVARRLQALTPWQWVGPADVLASKLAGAHPSGIDHPCMPPPLRALLDRPADSLFPVLDRPDAPVASSFSAYWRLGTRRLRSVDELLAQFD</sequence>